<dbReference type="EMBL" id="LR798265">
    <property type="protein sequence ID" value="CAB5218305.1"/>
    <property type="molecule type" value="Genomic_DNA"/>
</dbReference>
<proteinExistence type="predicted"/>
<reference evidence="1" key="1">
    <citation type="submission" date="2020-05" db="EMBL/GenBank/DDBJ databases">
        <authorList>
            <person name="Chiriac C."/>
            <person name="Salcher M."/>
            <person name="Ghai R."/>
            <person name="Kavagutti S V."/>
        </authorList>
    </citation>
    <scope>NUCLEOTIDE SEQUENCE</scope>
</reference>
<accession>A0A6J7WNS4</accession>
<protein>
    <submittedName>
        <fullName evidence="1">Uncharacterized protein</fullName>
    </submittedName>
</protein>
<sequence>MGAETGAIKGGGIGGGTLGGGTGIGEGGIGIELPAFDTIILQQPQEFLPAYNYNAFVVRSGNNYLPSFKYVAVIYLNGDLSNPIIEKSSPHPVYGSAYFNPARMTESLVKYDIHNFTYGFSDNKNTISTYYIDFYEEYEWHGEIVLNKEEKISSDEVKIWNGIIDYYNYQSYNCQNYLIDYGVILNHTLPRDVRMSDNGWIYYLASDLTSLYENIQVNAYDSAGGLLASTNLRNNFQDGAVLTNHSMRFDCCPNGLNNFDVSAIISGSQPIIPPTTAYYEIDLDISPNLLLRFNIVEDSCKYETFRLHYQNNLGAFESFNFMLASKHTENIKREKYKGIVGGMNDYDGEGYGYNISDRSTTNFFTIIKDTYKVRTNWLSEEYKEVLEQLVSSPVVYWEKMIYPPTSSSPIIQLPYLALVPIDIVNTNYEFDQKVTKRNFNLEIDFELSHDRYRQRN</sequence>
<evidence type="ECO:0000313" key="1">
    <source>
        <dbReference type="EMBL" id="CAB5218305.1"/>
    </source>
</evidence>
<name>A0A6J7WNS4_9CAUD</name>
<gene>
    <name evidence="1" type="ORF">UFOVP212_11</name>
</gene>
<organism evidence="1">
    <name type="scientific">uncultured Caudovirales phage</name>
    <dbReference type="NCBI Taxonomy" id="2100421"/>
    <lineage>
        <taxon>Viruses</taxon>
        <taxon>Duplodnaviria</taxon>
        <taxon>Heunggongvirae</taxon>
        <taxon>Uroviricota</taxon>
        <taxon>Caudoviricetes</taxon>
        <taxon>Peduoviridae</taxon>
        <taxon>Maltschvirus</taxon>
        <taxon>Maltschvirus maltsch</taxon>
    </lineage>
</organism>